<dbReference type="EMBL" id="GEDG01030947">
    <property type="protein sequence ID" value="JAP11660.1"/>
    <property type="molecule type" value="Transcribed_RNA"/>
</dbReference>
<keyword evidence="2" id="KW-0812">Transmembrane</keyword>
<feature type="non-terminal residue" evidence="3">
    <location>
        <position position="1"/>
    </location>
</feature>
<organism evidence="3">
    <name type="scientific">Solanum chacoense</name>
    <name type="common">Chaco potato</name>
    <dbReference type="NCBI Taxonomy" id="4108"/>
    <lineage>
        <taxon>Eukaryota</taxon>
        <taxon>Viridiplantae</taxon>
        <taxon>Streptophyta</taxon>
        <taxon>Embryophyta</taxon>
        <taxon>Tracheophyta</taxon>
        <taxon>Spermatophyta</taxon>
        <taxon>Magnoliopsida</taxon>
        <taxon>eudicotyledons</taxon>
        <taxon>Gunneridae</taxon>
        <taxon>Pentapetalae</taxon>
        <taxon>asterids</taxon>
        <taxon>lamiids</taxon>
        <taxon>Solanales</taxon>
        <taxon>Solanaceae</taxon>
        <taxon>Solanoideae</taxon>
        <taxon>Solaneae</taxon>
        <taxon>Solanum</taxon>
    </lineage>
</organism>
<feature type="compositionally biased region" description="Polar residues" evidence="1">
    <location>
        <begin position="67"/>
        <end position="79"/>
    </location>
</feature>
<dbReference type="AlphaFoldDB" id="A0A0V0GU72"/>
<name>A0A0V0GU72_SOLCH</name>
<feature type="region of interest" description="Disordered" evidence="1">
    <location>
        <begin position="60"/>
        <end position="79"/>
    </location>
</feature>
<proteinExistence type="predicted"/>
<protein>
    <submittedName>
        <fullName evidence="3">Putative ovule protein</fullName>
    </submittedName>
</protein>
<reference evidence="3" key="1">
    <citation type="submission" date="2015-12" db="EMBL/GenBank/DDBJ databases">
        <title>Gene expression during late stages of embryo sac development: a critical building block for successful pollen-pistil interactions.</title>
        <authorList>
            <person name="Liu Y."/>
            <person name="Joly V."/>
            <person name="Sabar M."/>
            <person name="Matton D.P."/>
        </authorList>
    </citation>
    <scope>NUCLEOTIDE SEQUENCE</scope>
</reference>
<keyword evidence="2" id="KW-0472">Membrane</keyword>
<evidence type="ECO:0000313" key="3">
    <source>
        <dbReference type="EMBL" id="JAP11660.1"/>
    </source>
</evidence>
<evidence type="ECO:0000256" key="1">
    <source>
        <dbReference type="SAM" id="MobiDB-lite"/>
    </source>
</evidence>
<evidence type="ECO:0000256" key="2">
    <source>
        <dbReference type="SAM" id="Phobius"/>
    </source>
</evidence>
<sequence>VQNHLLPLIGSPISFLLSTYIRKKDQHLLIIWFELIYFMWKKFIILLWKHLYFPDKLNAKGRKNDSPSHPMNRSLQFMK</sequence>
<feature type="transmembrane region" description="Helical" evidence="2">
    <location>
        <begin position="28"/>
        <end position="48"/>
    </location>
</feature>
<keyword evidence="2" id="KW-1133">Transmembrane helix</keyword>
<accession>A0A0V0GU72</accession>